<evidence type="ECO:0000313" key="1">
    <source>
        <dbReference type="EMBL" id="XCH22630.1"/>
    </source>
</evidence>
<reference evidence="1" key="1">
    <citation type="submission" date="2024-06" db="EMBL/GenBank/DDBJ databases">
        <title>Sequencing and assembly of the genome of Dyadobacter sp. strain 676, a symbiont of Cyamopsis tetragonoloba.</title>
        <authorList>
            <person name="Guro P."/>
            <person name="Sazanova A."/>
            <person name="Kuznetsova I."/>
            <person name="Belimov A."/>
            <person name="Safronova V."/>
        </authorList>
    </citation>
    <scope>NUCLEOTIDE SEQUENCE</scope>
    <source>
        <strain evidence="1">676</strain>
    </source>
</reference>
<sequence length="112" mass="13380">MERIILEVNDELAKAWRNAPPQFCEKPEKDLEKQITKSIRQAEREKLFRLIEEVQKDARKKGLTQRNCDIKFKRLFDTLLNEQSYEKTIGFTAAYLHRLLCEGPKPFWQANR</sequence>
<dbReference type="AlphaFoldDB" id="A0AAU8FG99"/>
<dbReference type="RefSeq" id="WP_353717957.1">
    <property type="nucleotide sequence ID" value="NZ_CP159289.1"/>
</dbReference>
<gene>
    <name evidence="1" type="ORF">ABV298_20085</name>
</gene>
<proteinExistence type="predicted"/>
<name>A0AAU8FG99_9BACT</name>
<dbReference type="EMBL" id="CP159289">
    <property type="protein sequence ID" value="XCH22630.1"/>
    <property type="molecule type" value="Genomic_DNA"/>
</dbReference>
<protein>
    <submittedName>
        <fullName evidence="1">Uncharacterized protein</fullName>
    </submittedName>
</protein>
<accession>A0AAU8FG99</accession>
<organism evidence="1">
    <name type="scientific">Dyadobacter sp. 676</name>
    <dbReference type="NCBI Taxonomy" id="3088362"/>
    <lineage>
        <taxon>Bacteria</taxon>
        <taxon>Pseudomonadati</taxon>
        <taxon>Bacteroidota</taxon>
        <taxon>Cytophagia</taxon>
        <taxon>Cytophagales</taxon>
        <taxon>Spirosomataceae</taxon>
        <taxon>Dyadobacter</taxon>
    </lineage>
</organism>